<evidence type="ECO:0000313" key="1">
    <source>
        <dbReference type="EMBL" id="CAI9974679.1"/>
    </source>
</evidence>
<reference evidence="2 3" key="2">
    <citation type="submission" date="2024-07" db="EMBL/GenBank/DDBJ databases">
        <authorList>
            <person name="Akdeniz Z."/>
        </authorList>
    </citation>
    <scope>NUCLEOTIDE SEQUENCE [LARGE SCALE GENOMIC DNA]</scope>
</reference>
<dbReference type="EMBL" id="CATOUU010001153">
    <property type="protein sequence ID" value="CAI9974679.1"/>
    <property type="molecule type" value="Genomic_DNA"/>
</dbReference>
<organism evidence="1">
    <name type="scientific">Hexamita inflata</name>
    <dbReference type="NCBI Taxonomy" id="28002"/>
    <lineage>
        <taxon>Eukaryota</taxon>
        <taxon>Metamonada</taxon>
        <taxon>Diplomonadida</taxon>
        <taxon>Hexamitidae</taxon>
        <taxon>Hexamitinae</taxon>
        <taxon>Hexamita</taxon>
    </lineage>
</organism>
<gene>
    <name evidence="2" type="ORF">HINF_LOCUS59950</name>
    <name evidence="1" type="ORF">HINF_LOCUS62324</name>
</gene>
<name>A0AA86UZL7_9EUKA</name>
<dbReference type="Proteomes" id="UP001642409">
    <property type="component" value="Unassembled WGS sequence"/>
</dbReference>
<dbReference type="AlphaFoldDB" id="A0AA86UZL7"/>
<protein>
    <submittedName>
        <fullName evidence="1">Uncharacterized protein</fullName>
    </submittedName>
</protein>
<dbReference type="EMBL" id="CAXDID020000347">
    <property type="protein sequence ID" value="CAL6080612.1"/>
    <property type="molecule type" value="Genomic_DNA"/>
</dbReference>
<accession>A0AA86UZL7</accession>
<evidence type="ECO:0000313" key="3">
    <source>
        <dbReference type="Proteomes" id="UP001642409"/>
    </source>
</evidence>
<sequence>MSLSQVNNQLQASSYIISQQQETILNLILQINCTNNYGYSFINGSCIKVACTILGQQSINGICQCTNINSIIENNKCACPINTNVVGSACVCTVEGQMLINGVCTCETQGAFVESGVCTCGINSLNISNICGCPYNSALVGNKCICNQITGQQIINDICQCPFGFSIVDNSCVQTSYTFNSVDQTFTCTQQLYYTTFDIKSVTNSITNPNNFSNGYVFQANEYIQNAFINIDDDVYKSMNPLFQNQTLYTNIKIVFGTQVMGNGSIISNNNQIFITQMSILSKFNSQITVTNGIMNILQQSSHNASIYNLIVNLTFSMSNGNISLIQNLTGNINITNYKISGTYLSYNCVSLISLYIDTSTIIMNNINIMPILFCVGNYSSYLLSQIQNSQVKLNNISIIYGNSSKYQDIVSLSSTSSYYFGGLITNQVGTIIYINQLISNCYQNITTKYIKQSGLLIGCASDNTNSITVLNICLQYIFSIQKQLDSFGIIGYNNGNLSLTRSQITIDGQIMQYQNFGIIGYQTQDAQYSETINIYITFTTSNTSTGGQAGSLFGVGPAQFSIIKNIQVNNTNIFSNYYIGGLIGLISFTTAELQNINVRQTNIVSSGMGAGGLFGYSFYSTITIVNITIESIRISCANSYGLILGHNQASTQFNIQNSKSIGDNYINNILQENCLSFTNVVGSVTQC</sequence>
<keyword evidence="3" id="KW-1185">Reference proteome</keyword>
<reference evidence="1" key="1">
    <citation type="submission" date="2023-06" db="EMBL/GenBank/DDBJ databases">
        <authorList>
            <person name="Kurt Z."/>
        </authorList>
    </citation>
    <scope>NUCLEOTIDE SEQUENCE</scope>
</reference>
<comment type="caution">
    <text evidence="1">The sequence shown here is derived from an EMBL/GenBank/DDBJ whole genome shotgun (WGS) entry which is preliminary data.</text>
</comment>
<evidence type="ECO:0000313" key="2">
    <source>
        <dbReference type="EMBL" id="CAL6080612.1"/>
    </source>
</evidence>
<proteinExistence type="predicted"/>